<dbReference type="GO" id="GO:0016604">
    <property type="term" value="C:nuclear body"/>
    <property type="evidence" value="ECO:0007669"/>
    <property type="project" value="TreeGrafter"/>
</dbReference>
<dbReference type="CDD" id="cd21502">
    <property type="entry name" value="vWA_BABAM1"/>
    <property type="match status" value="1"/>
</dbReference>
<evidence type="ECO:0000256" key="5">
    <source>
        <dbReference type="ARBA" id="ARBA00023242"/>
    </source>
</evidence>
<dbReference type="GO" id="GO:0070531">
    <property type="term" value="C:BRCA1-A complex"/>
    <property type="evidence" value="ECO:0007669"/>
    <property type="project" value="InterPro"/>
</dbReference>
<dbReference type="GO" id="GO:0006302">
    <property type="term" value="P:double-strand break repair"/>
    <property type="evidence" value="ECO:0007669"/>
    <property type="project" value="TreeGrafter"/>
</dbReference>
<dbReference type="GO" id="GO:0007095">
    <property type="term" value="P:mitotic G2 DNA damage checkpoint signaling"/>
    <property type="evidence" value="ECO:0007669"/>
    <property type="project" value="TreeGrafter"/>
</dbReference>
<protein>
    <recommendedName>
        <fullName evidence="9">BRISC and BRCA1-A complex member 1</fullName>
    </recommendedName>
</protein>
<dbReference type="Proteomes" id="UP001487740">
    <property type="component" value="Unassembled WGS sequence"/>
</dbReference>
<evidence type="ECO:0000256" key="6">
    <source>
        <dbReference type="SAM" id="MobiDB-lite"/>
    </source>
</evidence>
<gene>
    <name evidence="7" type="ORF">O3P69_005963</name>
</gene>
<comment type="subcellular location">
    <subcellularLocation>
        <location evidence="1">Nucleus</location>
    </subcellularLocation>
</comment>
<feature type="region of interest" description="Disordered" evidence="6">
    <location>
        <begin position="78"/>
        <end position="97"/>
    </location>
</feature>
<evidence type="ECO:0000256" key="2">
    <source>
        <dbReference type="ARBA" id="ARBA00022490"/>
    </source>
</evidence>
<dbReference type="PANTHER" id="PTHR15660">
    <property type="entry name" value="BRISC AND BRCA1-A COMPLEX MEMBER 1"/>
    <property type="match status" value="1"/>
</dbReference>
<dbReference type="AlphaFoldDB" id="A0AAW0U7F6"/>
<evidence type="ECO:0000313" key="7">
    <source>
        <dbReference type="EMBL" id="KAK8394851.1"/>
    </source>
</evidence>
<evidence type="ECO:0000256" key="3">
    <source>
        <dbReference type="ARBA" id="ARBA00022763"/>
    </source>
</evidence>
<dbReference type="GO" id="GO:0045739">
    <property type="term" value="P:positive regulation of DNA repair"/>
    <property type="evidence" value="ECO:0007669"/>
    <property type="project" value="InterPro"/>
</dbReference>
<keyword evidence="5" id="KW-0539">Nucleus</keyword>
<keyword evidence="8" id="KW-1185">Reference proteome</keyword>
<evidence type="ECO:0000313" key="8">
    <source>
        <dbReference type="Proteomes" id="UP001487740"/>
    </source>
</evidence>
<dbReference type="InterPro" id="IPR026126">
    <property type="entry name" value="BABAM1"/>
</dbReference>
<dbReference type="EMBL" id="JARAKH010000018">
    <property type="protein sequence ID" value="KAK8394852.1"/>
    <property type="molecule type" value="Genomic_DNA"/>
</dbReference>
<evidence type="ECO:0000256" key="4">
    <source>
        <dbReference type="ARBA" id="ARBA00023204"/>
    </source>
</evidence>
<dbReference type="EMBL" id="JARAKH010000018">
    <property type="protein sequence ID" value="KAK8394851.1"/>
    <property type="molecule type" value="Genomic_DNA"/>
</dbReference>
<keyword evidence="4" id="KW-0234">DNA repair</keyword>
<keyword evidence="2" id="KW-0963">Cytoplasm</keyword>
<sequence length="366" mass="41057">MTRIEAHLRRRALNLCEPVLQHTLAACSGDTSFPLHITPLSFYFASPIQVIASAGWSWCLGSAALGSVYKAASLLNSSQGNPLQRPGPLSWRPRGQDSSRCFRMSEEVEVLSGNTLSEDVEKVVEKISNTTVEFRVPRVNCPEHIILVVDVCHEVGNTPYRLADGSKFSALYMVKRALTLFLQNKHAIDARHKFALVLLHNIPVWISDFTSDPQKIISDLELAEERPATTHCDLSLVFELIAHQISLPKCSNPSVVPPPYMYRTILIYGRSHCLPQFLHGKELFSHLIQSPHFVLDVLYTHESPSDNNKCEGIFDLLCGLDEGGWSYVLEVSRNATKLHNYFGTLLAHPFQRPVQKDLSYTLVPKD</sequence>
<evidence type="ECO:0000256" key="1">
    <source>
        <dbReference type="ARBA" id="ARBA00004123"/>
    </source>
</evidence>
<organism evidence="7 8">
    <name type="scientific">Scylla paramamosain</name>
    <name type="common">Mud crab</name>
    <dbReference type="NCBI Taxonomy" id="85552"/>
    <lineage>
        <taxon>Eukaryota</taxon>
        <taxon>Metazoa</taxon>
        <taxon>Ecdysozoa</taxon>
        <taxon>Arthropoda</taxon>
        <taxon>Crustacea</taxon>
        <taxon>Multicrustacea</taxon>
        <taxon>Malacostraca</taxon>
        <taxon>Eumalacostraca</taxon>
        <taxon>Eucarida</taxon>
        <taxon>Decapoda</taxon>
        <taxon>Pleocyemata</taxon>
        <taxon>Brachyura</taxon>
        <taxon>Eubrachyura</taxon>
        <taxon>Portunoidea</taxon>
        <taxon>Portunidae</taxon>
        <taxon>Portuninae</taxon>
        <taxon>Scylla</taxon>
    </lineage>
</organism>
<keyword evidence="3" id="KW-0227">DNA damage</keyword>
<accession>A0AAW0U7F6</accession>
<reference evidence="7 8" key="1">
    <citation type="submission" date="2023-03" db="EMBL/GenBank/DDBJ databases">
        <title>High-quality genome of Scylla paramamosain provides insights in environmental adaptation.</title>
        <authorList>
            <person name="Zhang L."/>
        </authorList>
    </citation>
    <scope>NUCLEOTIDE SEQUENCE [LARGE SCALE GENOMIC DNA]</scope>
    <source>
        <strain evidence="7">LZ_2023a</strain>
        <tissue evidence="7">Muscle</tissue>
    </source>
</reference>
<evidence type="ECO:0008006" key="9">
    <source>
        <dbReference type="Google" id="ProtNLM"/>
    </source>
</evidence>
<comment type="caution">
    <text evidence="7">The sequence shown here is derived from an EMBL/GenBank/DDBJ whole genome shotgun (WGS) entry which is preliminary data.</text>
</comment>
<dbReference type="GO" id="GO:0070552">
    <property type="term" value="C:BRISC complex"/>
    <property type="evidence" value="ECO:0007669"/>
    <property type="project" value="InterPro"/>
</dbReference>
<name>A0AAW0U7F6_SCYPA</name>
<dbReference type="PANTHER" id="PTHR15660:SF1">
    <property type="entry name" value="BRISC AND BRCA1-A COMPLEX MEMBER 1"/>
    <property type="match status" value="1"/>
</dbReference>
<proteinExistence type="predicted"/>